<dbReference type="InterPro" id="IPR050817">
    <property type="entry name" value="DjlA_DnaK_co-chaperone"/>
</dbReference>
<evidence type="ECO:0000313" key="4">
    <source>
        <dbReference type="Proteomes" id="UP000175669"/>
    </source>
</evidence>
<organism evidence="3 4">
    <name type="scientific">Pseudohongiella acticola</name>
    <dbReference type="NCBI Taxonomy" id="1524254"/>
    <lineage>
        <taxon>Bacteria</taxon>
        <taxon>Pseudomonadati</taxon>
        <taxon>Pseudomonadota</taxon>
        <taxon>Gammaproteobacteria</taxon>
        <taxon>Pseudomonadales</taxon>
        <taxon>Pseudohongiellaceae</taxon>
        <taxon>Pseudohongiella</taxon>
    </lineage>
</organism>
<dbReference type="Proteomes" id="UP000175669">
    <property type="component" value="Unassembled WGS sequence"/>
</dbReference>
<gene>
    <name evidence="3" type="ORF">PHACT_10655</name>
</gene>
<dbReference type="Pfam" id="PF05099">
    <property type="entry name" value="TerB"/>
    <property type="match status" value="1"/>
</dbReference>
<accession>A0A1E8CM80</accession>
<evidence type="ECO:0000259" key="2">
    <source>
        <dbReference type="PROSITE" id="PS50076"/>
    </source>
</evidence>
<dbReference type="NCBIfam" id="NF006948">
    <property type="entry name" value="PRK09430.1"/>
    <property type="match status" value="1"/>
</dbReference>
<dbReference type="EMBL" id="MASR01000001">
    <property type="protein sequence ID" value="OFE13539.1"/>
    <property type="molecule type" value="Genomic_DNA"/>
</dbReference>
<dbReference type="InterPro" id="IPR029024">
    <property type="entry name" value="TerB-like"/>
</dbReference>
<reference evidence="4" key="1">
    <citation type="submission" date="2016-07" db="EMBL/GenBank/DDBJ databases">
        <authorList>
            <person name="Florea S."/>
            <person name="Webb J.S."/>
            <person name="Jaromczyk J."/>
            <person name="Schardl C.L."/>
        </authorList>
    </citation>
    <scope>NUCLEOTIDE SEQUENCE [LARGE SCALE GENOMIC DNA]</scope>
    <source>
        <strain evidence="4">KCTC 42131</strain>
    </source>
</reference>
<name>A0A1E8CM80_9GAMM</name>
<dbReference type="Pfam" id="PF00226">
    <property type="entry name" value="DnaJ"/>
    <property type="match status" value="1"/>
</dbReference>
<dbReference type="PANTHER" id="PTHR24074">
    <property type="entry name" value="CO-CHAPERONE PROTEIN DJLA"/>
    <property type="match status" value="1"/>
</dbReference>
<protein>
    <submittedName>
        <fullName evidence="3">Molecular chaperone DjlA</fullName>
    </submittedName>
</protein>
<dbReference type="Gene3D" id="1.10.287.110">
    <property type="entry name" value="DnaJ domain"/>
    <property type="match status" value="1"/>
</dbReference>
<proteinExistence type="predicted"/>
<dbReference type="InterPro" id="IPR007791">
    <property type="entry name" value="DjlA_N"/>
</dbReference>
<dbReference type="CDD" id="cd06257">
    <property type="entry name" value="DnaJ"/>
    <property type="match status" value="1"/>
</dbReference>
<sequence length="254" mass="27567">MLFAVLLGGFVGSLMGGPIGFVMGAAAGWFLSAYLKKQAVAGLVQIQSGFLDSMFAVMGALCKADGVVTRNEVQAAETVFSQLRLSGQQREMAIAAFNRGKTDGFDLDAELVRFRRVSRGHPAMLRMFLQIQISAVAADGQVHPEEHKMLLRIARGLGLPESQVEQLEAMLRGGQRGGDGRSADQQLADAYKVLGVPASVSDADLKRAYRKLMNENHPDKLASQGLPDSMREIAERKTSDIASAYDLIRDARRQ</sequence>
<dbReference type="InterPro" id="IPR036869">
    <property type="entry name" value="J_dom_sf"/>
</dbReference>
<dbReference type="CDD" id="cd07316">
    <property type="entry name" value="terB_like_DjlA"/>
    <property type="match status" value="1"/>
</dbReference>
<feature type="domain" description="J" evidence="2">
    <location>
        <begin position="189"/>
        <end position="254"/>
    </location>
</feature>
<evidence type="ECO:0000256" key="1">
    <source>
        <dbReference type="ARBA" id="ARBA00023186"/>
    </source>
</evidence>
<dbReference type="Gene3D" id="1.10.3680.10">
    <property type="entry name" value="TerB-like"/>
    <property type="match status" value="1"/>
</dbReference>
<dbReference type="STRING" id="1524254.PHACT_10655"/>
<dbReference type="PROSITE" id="PS50076">
    <property type="entry name" value="DNAJ_2"/>
    <property type="match status" value="1"/>
</dbReference>
<keyword evidence="4" id="KW-1185">Reference proteome</keyword>
<dbReference type="SMART" id="SM00271">
    <property type="entry name" value="DnaJ"/>
    <property type="match status" value="1"/>
</dbReference>
<dbReference type="OrthoDB" id="9782583at2"/>
<dbReference type="PRINTS" id="PR00625">
    <property type="entry name" value="JDOMAIN"/>
</dbReference>
<evidence type="ECO:0000313" key="3">
    <source>
        <dbReference type="EMBL" id="OFE13539.1"/>
    </source>
</evidence>
<keyword evidence="1" id="KW-0143">Chaperone</keyword>
<comment type="caution">
    <text evidence="3">The sequence shown here is derived from an EMBL/GenBank/DDBJ whole genome shotgun (WGS) entry which is preliminary data.</text>
</comment>
<dbReference type="SUPFAM" id="SSF46565">
    <property type="entry name" value="Chaperone J-domain"/>
    <property type="match status" value="1"/>
</dbReference>
<dbReference type="RefSeq" id="WP_070117756.1">
    <property type="nucleotide sequence ID" value="NZ_MASR01000001.1"/>
</dbReference>
<dbReference type="SUPFAM" id="SSF158682">
    <property type="entry name" value="TerB-like"/>
    <property type="match status" value="1"/>
</dbReference>
<dbReference type="InterPro" id="IPR001623">
    <property type="entry name" value="DnaJ_domain"/>
</dbReference>
<dbReference type="AlphaFoldDB" id="A0A1E8CM80"/>